<gene>
    <name evidence="13" type="ORF">RRG08_035248</name>
</gene>
<feature type="region of interest" description="Disordered" evidence="10">
    <location>
        <begin position="1037"/>
        <end position="1070"/>
    </location>
</feature>
<dbReference type="PANTHER" id="PTHR10336">
    <property type="entry name" value="PHOSPHOINOSITIDE-SPECIFIC PHOSPHOLIPASE C FAMILY PROTEIN"/>
    <property type="match status" value="1"/>
</dbReference>
<dbReference type="Gene3D" id="1.20.1230.10">
    <property type="entry name" value="Phospholipase C beta, distal C-terminal domain"/>
    <property type="match status" value="1"/>
</dbReference>
<dbReference type="SUPFAM" id="SSF47473">
    <property type="entry name" value="EF-hand"/>
    <property type="match status" value="1"/>
</dbReference>
<dbReference type="EC" id="3.1.4.11" evidence="5"/>
<evidence type="ECO:0000256" key="8">
    <source>
        <dbReference type="RuleBase" id="RU361133"/>
    </source>
</evidence>
<dbReference type="PANTHER" id="PTHR10336:SF36">
    <property type="entry name" value="1-PHOSPHATIDYLINOSITOL 4,5-BISPHOSPHATE PHOSPHODIESTERASE BETA-4"/>
    <property type="match status" value="1"/>
</dbReference>
<feature type="region of interest" description="Disordered" evidence="10">
    <location>
        <begin position="945"/>
        <end position="987"/>
    </location>
</feature>
<dbReference type="GO" id="GO:0005509">
    <property type="term" value="F:calcium ion binding"/>
    <property type="evidence" value="ECO:0007669"/>
    <property type="project" value="UniProtKB-UniRule"/>
</dbReference>
<dbReference type="GO" id="GO:0004435">
    <property type="term" value="F:phosphatidylinositol-4,5-bisphosphate phospholipase C activity"/>
    <property type="evidence" value="ECO:0007669"/>
    <property type="project" value="UniProtKB-UniRule"/>
</dbReference>
<dbReference type="Gene3D" id="3.20.20.190">
    <property type="entry name" value="Phosphatidylinositol (PI) phosphodiesterase"/>
    <property type="match status" value="1"/>
</dbReference>
<feature type="binding site" evidence="7">
    <location>
        <position position="358"/>
    </location>
    <ligand>
        <name>Ca(2+)</name>
        <dbReference type="ChEBI" id="CHEBI:29108"/>
    </ligand>
</feature>
<feature type="domain" description="C2" evidence="11">
    <location>
        <begin position="757"/>
        <end position="882"/>
    </location>
</feature>
<keyword evidence="9" id="KW-0175">Coiled coil</keyword>
<dbReference type="SMART" id="SM00239">
    <property type="entry name" value="C2"/>
    <property type="match status" value="1"/>
</dbReference>
<dbReference type="InterPro" id="IPR001711">
    <property type="entry name" value="PLipase_C_Pinositol-sp_Y"/>
</dbReference>
<dbReference type="Gene3D" id="2.30.29.240">
    <property type="match status" value="1"/>
</dbReference>
<proteinExistence type="predicted"/>
<dbReference type="SMART" id="SM00149">
    <property type="entry name" value="PLCYc"/>
    <property type="match status" value="1"/>
</dbReference>
<dbReference type="PIRSF" id="PIRSF000956">
    <property type="entry name" value="PLC-beta"/>
    <property type="match status" value="1"/>
</dbReference>
<dbReference type="InterPro" id="IPR037862">
    <property type="entry name" value="PLC-beta_PH"/>
</dbReference>
<dbReference type="SUPFAM" id="SSF50729">
    <property type="entry name" value="PH domain-like"/>
    <property type="match status" value="1"/>
</dbReference>
<dbReference type="AlphaFoldDB" id="A0AAE0ZMK2"/>
<evidence type="ECO:0000256" key="5">
    <source>
        <dbReference type="PIRNR" id="PIRNR000956"/>
    </source>
</evidence>
<evidence type="ECO:0000313" key="14">
    <source>
        <dbReference type="Proteomes" id="UP001283361"/>
    </source>
</evidence>
<dbReference type="Gene3D" id="2.60.40.150">
    <property type="entry name" value="C2 domain"/>
    <property type="match status" value="1"/>
</dbReference>
<dbReference type="SUPFAM" id="SSF51695">
    <property type="entry name" value="PLC-like phosphodiesterases"/>
    <property type="match status" value="1"/>
</dbReference>
<evidence type="ECO:0000256" key="10">
    <source>
        <dbReference type="SAM" id="MobiDB-lite"/>
    </source>
</evidence>
<dbReference type="InterPro" id="IPR000909">
    <property type="entry name" value="PLipase_C_PInositol-sp_X_dom"/>
</dbReference>
<dbReference type="GO" id="GO:0051209">
    <property type="term" value="P:release of sequestered calcium ion into cytosol"/>
    <property type="evidence" value="ECO:0007669"/>
    <property type="project" value="TreeGrafter"/>
</dbReference>
<evidence type="ECO:0000256" key="7">
    <source>
        <dbReference type="PIRSR" id="PIRSR000956-2"/>
    </source>
</evidence>
<dbReference type="GO" id="GO:0046488">
    <property type="term" value="P:phosphatidylinositol metabolic process"/>
    <property type="evidence" value="ECO:0007669"/>
    <property type="project" value="TreeGrafter"/>
</dbReference>
<feature type="compositionally biased region" description="Polar residues" evidence="10">
    <location>
        <begin position="948"/>
        <end position="968"/>
    </location>
</feature>
<feature type="binding site" evidence="7">
    <location>
        <position position="360"/>
    </location>
    <ligand>
        <name>Ca(2+)</name>
        <dbReference type="ChEBI" id="CHEBI:29108"/>
    </ligand>
</feature>
<sequence length="1245" mass="142037">MAKPFEFNWRIAVPEALQAGCVFEIWDEAYSVYESNCMVKVDEYGFFICWKSEGREGQVLECSQVNDIRLGVAAAKITDAKVLADILEKSSHSLESRAIVVCSGLDLVDITHTLLVARDPEVAKVWFQGLREITLNTKANNVCPMTQLKKHWIKLCCMVNPSGKIPVRGITRTFASGKTEKMVMSSLKLLGLPSGKMDEIDPGLFTFDKFYELYHKICPRSDIEELFKDLSKDRLYLTIPQLIDFFNDWQRDPRLNEILFPFFNQTRVRNIIQSYEIDEEFLGKEWLSMDGFCRYLMSDENAPVFLDRLDIYMDMDQPLAHYIINSSHNTYLRNRQFGGTSSVEMYRQVLLAGCRCVELDCWDGRNEDQEPIITHGKAMCTDILFKDVIQAINETAFVTSCYPVILSFENHCSKLQQYKMAKYCEDIFGDYLLKKPLEGYPLEPGQPLPSPNLLKYKILIKNKRLKPEVEKQQLEMIQKGMIQIVNEDSEVIEDPNVVATVDGEEGPLNDDDADSASSIESTTPIKATITTSTTTSSSCTTTITTPPSTKQTDLTPTAKNTDTEAHPELSKTNTGSIDSDSETKKASVKLAAQKKVAKEELDDLMKDPMDTALTADEESALLSSYIYTGATTNIHPYLSAMVNYAQPVKFQGFDVAEERNIQYHMSSFNENAGLGYLKTQALEFVNYNKRQMSRIYPRGGRVDSSNFLPQIFWNAGCQMVALNFQTADINMQLNQGKFEYNGNCGYLLKPDFMRRPDRTFDPFSESPVDGVIAAHCSVKVISGQFLSDKKVGTYVEVDMYGLPTDTIRREFRTRVVPSNGLNPVYNEEPFVFRKVVLPELAVLRIAVFEDTGKLIGQRILPLDGLQAGYRHISLRTEGNFPLSLPTVFCRIVLKTYVPVEFGDFVDALSAPIQAMSQAEKREKAMKDMGIDEKDISDVPVVNREQAKASKQPSNGQMSSSPNNSTAPQQAAAGAKKEERKEEMTFESITREKLMSEKVYFKLLRKQPKDLEMLKRRHQKERSMMMRAHCTVVDKLVASHDKEKSATEKSMEKKLKKNKDSSTDLKSQSEGKVMNLVSEHKTKIKELVLVQTKEWSDMVQRQMTEEHELWREHALQQNETLSRLLEDAQREQMTELSAKQDRENRELRNNQAKHSMDSTKTVLNDKTIKNKQERDRRVRELNENNTKKFIEERKRFANKHSRQVENLKKVHGEQTEKMLAENQKALEMIEMAHEEAKMAARPETVV</sequence>
<dbReference type="GO" id="GO:0048015">
    <property type="term" value="P:phosphatidylinositol-mediated signaling"/>
    <property type="evidence" value="ECO:0007669"/>
    <property type="project" value="TreeGrafter"/>
</dbReference>
<dbReference type="FunFam" id="3.20.20.190:FF:000005">
    <property type="entry name" value="1-phosphatidylinositol 4,5-bisphosphate phosphodiesterase"/>
    <property type="match status" value="1"/>
</dbReference>
<dbReference type="InterPro" id="IPR042531">
    <property type="entry name" value="PLC-beta_C_sf"/>
</dbReference>
<keyword evidence="7" id="KW-0479">Metal-binding</keyword>
<dbReference type="PROSITE" id="PS50007">
    <property type="entry name" value="PIPLC_X_DOMAIN"/>
    <property type="match status" value="1"/>
</dbReference>
<feature type="compositionally biased region" description="Low complexity" evidence="10">
    <location>
        <begin position="515"/>
        <end position="549"/>
    </location>
</feature>
<organism evidence="13 14">
    <name type="scientific">Elysia crispata</name>
    <name type="common">lettuce slug</name>
    <dbReference type="NCBI Taxonomy" id="231223"/>
    <lineage>
        <taxon>Eukaryota</taxon>
        <taxon>Metazoa</taxon>
        <taxon>Spiralia</taxon>
        <taxon>Lophotrochozoa</taxon>
        <taxon>Mollusca</taxon>
        <taxon>Gastropoda</taxon>
        <taxon>Heterobranchia</taxon>
        <taxon>Euthyneura</taxon>
        <taxon>Panpulmonata</taxon>
        <taxon>Sacoglossa</taxon>
        <taxon>Placobranchoidea</taxon>
        <taxon>Plakobranchidae</taxon>
        <taxon>Elysia</taxon>
    </lineage>
</organism>
<keyword evidence="4 5" id="KW-0807">Transducer</keyword>
<feature type="compositionally biased region" description="Basic and acidic residues" evidence="10">
    <location>
        <begin position="1037"/>
        <end position="1068"/>
    </location>
</feature>
<dbReference type="Gene3D" id="1.10.238.10">
    <property type="entry name" value="EF-hand"/>
    <property type="match status" value="1"/>
</dbReference>
<comment type="catalytic activity">
    <reaction evidence="5 8">
        <text>a 1,2-diacyl-sn-glycero-3-phospho-(1D-myo-inositol-4,5-bisphosphate) + H2O = 1D-myo-inositol 1,4,5-trisphosphate + a 1,2-diacyl-sn-glycerol + H(+)</text>
        <dbReference type="Rhea" id="RHEA:33179"/>
        <dbReference type="ChEBI" id="CHEBI:15377"/>
        <dbReference type="ChEBI" id="CHEBI:15378"/>
        <dbReference type="ChEBI" id="CHEBI:17815"/>
        <dbReference type="ChEBI" id="CHEBI:58456"/>
        <dbReference type="ChEBI" id="CHEBI:203600"/>
        <dbReference type="EC" id="3.1.4.11"/>
    </reaction>
</comment>
<dbReference type="SUPFAM" id="SSF49562">
    <property type="entry name" value="C2 domain (Calcium/lipid-binding domain, CaLB)"/>
    <property type="match status" value="1"/>
</dbReference>
<feature type="binding site" evidence="7">
    <location>
        <position position="409"/>
    </location>
    <ligand>
        <name>Ca(2+)</name>
        <dbReference type="ChEBI" id="CHEBI:29108"/>
    </ligand>
</feature>
<dbReference type="InterPro" id="IPR017946">
    <property type="entry name" value="PLC-like_Pdiesterase_TIM-brl"/>
</dbReference>
<dbReference type="InterPro" id="IPR053945">
    <property type="entry name" value="PLCB1-4-like_EFh"/>
</dbReference>
<dbReference type="PROSITE" id="PS50008">
    <property type="entry name" value="PIPLC_Y_DOMAIN"/>
    <property type="match status" value="1"/>
</dbReference>
<feature type="binding site" evidence="7">
    <location>
        <position position="329"/>
    </location>
    <ligand>
        <name>Ca(2+)</name>
        <dbReference type="ChEBI" id="CHEBI:29108"/>
    </ligand>
</feature>
<evidence type="ECO:0000256" key="3">
    <source>
        <dbReference type="ARBA" id="ARBA00023098"/>
    </source>
</evidence>
<keyword evidence="1 5" id="KW-0378">Hydrolase</keyword>
<dbReference type="FunFam" id="1.10.238.10:FF:000024">
    <property type="entry name" value="1-phosphatidylinositol 4,5-bisphosphate phosphodiesterase"/>
    <property type="match status" value="1"/>
</dbReference>
<dbReference type="Pfam" id="PF00388">
    <property type="entry name" value="PI-PLC-X"/>
    <property type="match status" value="1"/>
</dbReference>
<feature type="active site" evidence="6">
    <location>
        <position position="328"/>
    </location>
</feature>
<evidence type="ECO:0000259" key="11">
    <source>
        <dbReference type="PROSITE" id="PS50004"/>
    </source>
</evidence>
<feature type="domain" description="PI-PLC Y-box" evidence="12">
    <location>
        <begin position="638"/>
        <end position="754"/>
    </location>
</feature>
<evidence type="ECO:0000256" key="1">
    <source>
        <dbReference type="ARBA" id="ARBA00022801"/>
    </source>
</evidence>
<dbReference type="InterPro" id="IPR016280">
    <property type="entry name" value="PLC-beta"/>
</dbReference>
<evidence type="ECO:0000256" key="2">
    <source>
        <dbReference type="ARBA" id="ARBA00022963"/>
    </source>
</evidence>
<dbReference type="Pfam" id="PF00387">
    <property type="entry name" value="PI-PLC-Y"/>
    <property type="match status" value="1"/>
</dbReference>
<feature type="active site" evidence="6">
    <location>
        <position position="375"/>
    </location>
</feature>
<feature type="compositionally biased region" description="Polar residues" evidence="10">
    <location>
        <begin position="550"/>
        <end position="560"/>
    </location>
</feature>
<accession>A0AAE0ZMK2</accession>
<dbReference type="PRINTS" id="PR00390">
    <property type="entry name" value="PHPHLIPASEC"/>
</dbReference>
<name>A0AAE0ZMK2_9GAST</name>
<keyword evidence="3 5" id="KW-0443">Lipid metabolism</keyword>
<dbReference type="Pfam" id="PF22631">
    <property type="entry name" value="PLCB1-4-like_EFh"/>
    <property type="match status" value="1"/>
</dbReference>
<dbReference type="InterPro" id="IPR001192">
    <property type="entry name" value="PI-PLC_fam"/>
</dbReference>
<evidence type="ECO:0000313" key="13">
    <source>
        <dbReference type="EMBL" id="KAK3772208.1"/>
    </source>
</evidence>
<evidence type="ECO:0000256" key="9">
    <source>
        <dbReference type="SAM" id="Coils"/>
    </source>
</evidence>
<dbReference type="InterPro" id="IPR011992">
    <property type="entry name" value="EF-hand-dom_pair"/>
</dbReference>
<dbReference type="Pfam" id="PF17787">
    <property type="entry name" value="PH_14"/>
    <property type="match status" value="1"/>
</dbReference>
<reference evidence="13" key="1">
    <citation type="journal article" date="2023" name="G3 (Bethesda)">
        <title>A reference genome for the long-term kleptoplast-retaining sea slug Elysia crispata morphotype clarki.</title>
        <authorList>
            <person name="Eastman K.E."/>
            <person name="Pendleton A.L."/>
            <person name="Shaikh M.A."/>
            <person name="Suttiyut T."/>
            <person name="Ogas R."/>
            <person name="Tomko P."/>
            <person name="Gavelis G."/>
            <person name="Widhalm J.R."/>
            <person name="Wisecaver J.H."/>
        </authorList>
    </citation>
    <scope>NUCLEOTIDE SEQUENCE</scope>
    <source>
        <strain evidence="13">ECLA1</strain>
    </source>
</reference>
<dbReference type="InterPro" id="IPR000008">
    <property type="entry name" value="C2_dom"/>
</dbReference>
<feature type="compositionally biased region" description="Basic and acidic residues" evidence="10">
    <location>
        <begin position="974"/>
        <end position="987"/>
    </location>
</feature>
<dbReference type="CDD" id="cd08591">
    <property type="entry name" value="PI-PLCc_beta"/>
    <property type="match status" value="1"/>
</dbReference>
<comment type="caution">
    <text evidence="13">The sequence shown here is derived from an EMBL/GenBank/DDBJ whole genome shotgun (WGS) entry which is preliminary data.</text>
</comment>
<evidence type="ECO:0000259" key="12">
    <source>
        <dbReference type="PROSITE" id="PS50008"/>
    </source>
</evidence>
<dbReference type="SUPFAM" id="SSF69989">
    <property type="entry name" value="C-terminal domain of PLC-beta"/>
    <property type="match status" value="1"/>
</dbReference>
<dbReference type="EMBL" id="JAWDGP010003655">
    <property type="protein sequence ID" value="KAK3772208.1"/>
    <property type="molecule type" value="Genomic_DNA"/>
</dbReference>
<protein>
    <recommendedName>
        <fullName evidence="5">1-phosphatidylinositol 4,5-bisphosphate phosphodiesterase</fullName>
        <ecNumber evidence="5">3.1.4.11</ecNumber>
    </recommendedName>
</protein>
<feature type="region of interest" description="Disordered" evidence="10">
    <location>
        <begin position="501"/>
        <end position="584"/>
    </location>
</feature>
<evidence type="ECO:0000256" key="6">
    <source>
        <dbReference type="PIRSR" id="PIRSR000956-1"/>
    </source>
</evidence>
<keyword evidence="14" id="KW-1185">Reference proteome</keyword>
<keyword evidence="2 5" id="KW-0442">Lipid degradation</keyword>
<dbReference type="SMART" id="SM00148">
    <property type="entry name" value="PLCXc"/>
    <property type="match status" value="1"/>
</dbReference>
<dbReference type="CDD" id="cd13361">
    <property type="entry name" value="PH_PLC_beta"/>
    <property type="match status" value="1"/>
</dbReference>
<dbReference type="CDD" id="cd00275">
    <property type="entry name" value="C2_PLC_like"/>
    <property type="match status" value="1"/>
</dbReference>
<evidence type="ECO:0000256" key="4">
    <source>
        <dbReference type="ARBA" id="ARBA00023224"/>
    </source>
</evidence>
<dbReference type="InterPro" id="IPR035892">
    <property type="entry name" value="C2_domain_sf"/>
</dbReference>
<dbReference type="GO" id="GO:0016042">
    <property type="term" value="P:lipid catabolic process"/>
    <property type="evidence" value="ECO:0007669"/>
    <property type="project" value="UniProtKB-KW"/>
</dbReference>
<dbReference type="PROSITE" id="PS50004">
    <property type="entry name" value="C2"/>
    <property type="match status" value="1"/>
</dbReference>
<keyword evidence="7" id="KW-0106">Calcium</keyword>
<dbReference type="Proteomes" id="UP001283361">
    <property type="component" value="Unassembled WGS sequence"/>
</dbReference>
<dbReference type="FunFam" id="2.60.40.150:FF:000008">
    <property type="entry name" value="1-phosphatidylinositol 4,5-bisphosphate phosphodiesterase"/>
    <property type="match status" value="1"/>
</dbReference>
<feature type="coiled-coil region" evidence="9">
    <location>
        <begin position="1110"/>
        <end position="1152"/>
    </location>
</feature>
<dbReference type="Pfam" id="PF00168">
    <property type="entry name" value="C2"/>
    <property type="match status" value="1"/>
</dbReference>
<feature type="compositionally biased region" description="Acidic residues" evidence="10">
    <location>
        <begin position="502"/>
        <end position="514"/>
    </location>
</feature>
<comment type="cofactor">
    <cofactor evidence="7">
        <name>Ca(2+)</name>
        <dbReference type="ChEBI" id="CHEBI:29108"/>
    </cofactor>
    <text evidence="7">Binds 1 Ca(2+) ion per subunit.</text>
</comment>